<dbReference type="Gene3D" id="3.30.420.10">
    <property type="entry name" value="Ribonuclease H-like superfamily/Ribonuclease H"/>
    <property type="match status" value="1"/>
</dbReference>
<name>A0A2S2QX07_9HEMI</name>
<organism evidence="4">
    <name type="scientific">Sipha flava</name>
    <name type="common">yellow sugarcane aphid</name>
    <dbReference type="NCBI Taxonomy" id="143950"/>
    <lineage>
        <taxon>Eukaryota</taxon>
        <taxon>Metazoa</taxon>
        <taxon>Ecdysozoa</taxon>
        <taxon>Arthropoda</taxon>
        <taxon>Hexapoda</taxon>
        <taxon>Insecta</taxon>
        <taxon>Pterygota</taxon>
        <taxon>Neoptera</taxon>
        <taxon>Paraneoptera</taxon>
        <taxon>Hemiptera</taxon>
        <taxon>Sternorrhyncha</taxon>
        <taxon>Aphidomorpha</taxon>
        <taxon>Aphidoidea</taxon>
        <taxon>Aphididae</taxon>
        <taxon>Sipha</taxon>
    </lineage>
</organism>
<dbReference type="PROSITE" id="PS50994">
    <property type="entry name" value="INTEGRASE"/>
    <property type="match status" value="1"/>
</dbReference>
<dbReference type="InterPro" id="IPR012337">
    <property type="entry name" value="RNaseH-like_sf"/>
</dbReference>
<accession>A0A2S2QX07</accession>
<gene>
    <name evidence="4" type="primary">Tf2-11_3</name>
    <name evidence="4" type="ORF">g.91837</name>
</gene>
<reference evidence="4" key="1">
    <citation type="submission" date="2018-04" db="EMBL/GenBank/DDBJ databases">
        <title>Transcriptome assembly of Sipha flava.</title>
        <authorList>
            <person name="Scully E.D."/>
            <person name="Geib S.M."/>
            <person name="Palmer N.A."/>
            <person name="Koch K."/>
            <person name="Bradshaw J."/>
            <person name="Heng-Moss T."/>
            <person name="Sarath G."/>
        </authorList>
    </citation>
    <scope>NUCLEOTIDE SEQUENCE</scope>
</reference>
<dbReference type="SUPFAM" id="SSF53098">
    <property type="entry name" value="Ribonuclease H-like"/>
    <property type="match status" value="1"/>
</dbReference>
<dbReference type="GO" id="GO:0003676">
    <property type="term" value="F:nucleic acid binding"/>
    <property type="evidence" value="ECO:0007669"/>
    <property type="project" value="InterPro"/>
</dbReference>
<dbReference type="PANTHER" id="PTHR37984">
    <property type="entry name" value="PROTEIN CBG26694"/>
    <property type="match status" value="1"/>
</dbReference>
<dbReference type="EMBL" id="GGMS01013096">
    <property type="protein sequence ID" value="MBY82299.1"/>
    <property type="molecule type" value="Transcribed_RNA"/>
</dbReference>
<dbReference type="InterPro" id="IPR050951">
    <property type="entry name" value="Retrovirus_Pol_polyprotein"/>
</dbReference>
<evidence type="ECO:0000256" key="2">
    <source>
        <dbReference type="SAM" id="MobiDB-lite"/>
    </source>
</evidence>
<dbReference type="InterPro" id="IPR001584">
    <property type="entry name" value="Integrase_cat-core"/>
</dbReference>
<dbReference type="PANTHER" id="PTHR37984:SF5">
    <property type="entry name" value="PROTEIN NYNRIN-LIKE"/>
    <property type="match status" value="1"/>
</dbReference>
<evidence type="ECO:0000313" key="4">
    <source>
        <dbReference type="EMBL" id="MBY82299.1"/>
    </source>
</evidence>
<sequence>MRKGVVIAVHDYGGHFAHDRTIAHTTADYWFVEMKRYVKHHIAMCVDGLTNKRPAGPKSGFLHLIPSGRRPYHIIHFDHLGPFETSTAKSKYLLVLVDNLTKYTLLYPCKITNAAAVLRVLDRFCSERGIPDRIIPDLTCFTAHAFGEFCNEREIRHTLHSKRHPQNNNQVERANRTVLTLLSVTSDNHCDWDKQLRYVENMMNTAPNKSTTKTPYETLNGYLPRFQKGILPTLSLTKNDWQDPLDIQADARRNIIYAQNAMKICYNRKRHKGIKYKFGEVVIMTRQPVPHLLAKLQPKYRVKPLQVMEVLPGDTYCVAKLAGDGHEIYTTTTHVTQLKLWKVLHDQGDDDDEDLDLSEHEREEPRHCHANSRRERSPQT</sequence>
<feature type="compositionally biased region" description="Basic and acidic residues" evidence="2">
    <location>
        <begin position="357"/>
        <end position="380"/>
    </location>
</feature>
<protein>
    <recommendedName>
        <fullName evidence="1">RNA-directed DNA polymerase</fullName>
        <ecNumber evidence="1">2.7.7.49</ecNumber>
    </recommendedName>
</protein>
<dbReference type="GO" id="GO:0003964">
    <property type="term" value="F:RNA-directed DNA polymerase activity"/>
    <property type="evidence" value="ECO:0007669"/>
    <property type="project" value="UniProtKB-EC"/>
</dbReference>
<dbReference type="EC" id="2.7.7.49" evidence="1"/>
<evidence type="ECO:0000259" key="3">
    <source>
        <dbReference type="PROSITE" id="PS50994"/>
    </source>
</evidence>
<dbReference type="AlphaFoldDB" id="A0A2S2QX07"/>
<feature type="domain" description="Integrase catalytic" evidence="3">
    <location>
        <begin position="67"/>
        <end position="223"/>
    </location>
</feature>
<feature type="region of interest" description="Disordered" evidence="2">
    <location>
        <begin position="350"/>
        <end position="380"/>
    </location>
</feature>
<dbReference type="GO" id="GO:0015074">
    <property type="term" value="P:DNA integration"/>
    <property type="evidence" value="ECO:0007669"/>
    <property type="project" value="InterPro"/>
</dbReference>
<dbReference type="InterPro" id="IPR036397">
    <property type="entry name" value="RNaseH_sf"/>
</dbReference>
<dbReference type="Pfam" id="PF00665">
    <property type="entry name" value="rve"/>
    <property type="match status" value="1"/>
</dbReference>
<dbReference type="OrthoDB" id="6625139at2759"/>
<dbReference type="InterPro" id="IPR041588">
    <property type="entry name" value="Integrase_H2C2"/>
</dbReference>
<proteinExistence type="predicted"/>
<evidence type="ECO:0000256" key="1">
    <source>
        <dbReference type="ARBA" id="ARBA00012493"/>
    </source>
</evidence>
<dbReference type="Pfam" id="PF17921">
    <property type="entry name" value="Integrase_H2C2"/>
    <property type="match status" value="1"/>
</dbReference>